<sequence>MEHPPRRTEAAPNAWPQSPPSLLMASAWVRVAGALMLAAALWLAVGWALK</sequence>
<keyword evidence="1" id="KW-0472">Membrane</keyword>
<evidence type="ECO:0000313" key="3">
    <source>
        <dbReference type="Proteomes" id="UP001184828"/>
    </source>
</evidence>
<dbReference type="EMBL" id="JAVDQZ010000010">
    <property type="protein sequence ID" value="MDR6429571.1"/>
    <property type="molecule type" value="Genomic_DNA"/>
</dbReference>
<keyword evidence="1" id="KW-1133">Transmembrane helix</keyword>
<dbReference type="Proteomes" id="UP001184828">
    <property type="component" value="Unassembled WGS sequence"/>
</dbReference>
<protein>
    <submittedName>
        <fullName evidence="2">Uncharacterized protein</fullName>
    </submittedName>
</protein>
<accession>A0AAE4BYY0</accession>
<reference evidence="2" key="1">
    <citation type="submission" date="2023-07" db="EMBL/GenBank/DDBJ databases">
        <title>Sorghum-associated microbial communities from plants grown in Nebraska, USA.</title>
        <authorList>
            <person name="Schachtman D."/>
        </authorList>
    </citation>
    <scope>NUCLEOTIDE SEQUENCE</scope>
    <source>
        <strain evidence="2">DS2114</strain>
    </source>
</reference>
<proteinExistence type="predicted"/>
<gene>
    <name evidence="2" type="ORF">J2738_005741</name>
</gene>
<evidence type="ECO:0000256" key="1">
    <source>
        <dbReference type="SAM" id="Phobius"/>
    </source>
</evidence>
<dbReference type="RefSeq" id="WP_186454304.1">
    <property type="nucleotide sequence ID" value="NZ_JAUSRU010000010.1"/>
</dbReference>
<keyword evidence="1" id="KW-0812">Transmembrane</keyword>
<dbReference type="AlphaFoldDB" id="A0AAE4BYY0"/>
<name>A0AAE4BYY0_VARPD</name>
<feature type="transmembrane region" description="Helical" evidence="1">
    <location>
        <begin position="27"/>
        <end position="49"/>
    </location>
</feature>
<organism evidence="2 3">
    <name type="scientific">Variovorax paradoxus</name>
    <dbReference type="NCBI Taxonomy" id="34073"/>
    <lineage>
        <taxon>Bacteria</taxon>
        <taxon>Pseudomonadati</taxon>
        <taxon>Pseudomonadota</taxon>
        <taxon>Betaproteobacteria</taxon>
        <taxon>Burkholderiales</taxon>
        <taxon>Comamonadaceae</taxon>
        <taxon>Variovorax</taxon>
    </lineage>
</organism>
<comment type="caution">
    <text evidence="2">The sequence shown here is derived from an EMBL/GenBank/DDBJ whole genome shotgun (WGS) entry which is preliminary data.</text>
</comment>
<evidence type="ECO:0000313" key="2">
    <source>
        <dbReference type="EMBL" id="MDR6429571.1"/>
    </source>
</evidence>